<dbReference type="PANTHER" id="PTHR43800:SF1">
    <property type="entry name" value="PEPTIDYL-LYSINE N-ACETYLTRANSFERASE YJAB"/>
    <property type="match status" value="1"/>
</dbReference>
<dbReference type="Proteomes" id="UP000182835">
    <property type="component" value="Unassembled WGS sequence"/>
</dbReference>
<dbReference type="RefSeq" id="WP_071864549.1">
    <property type="nucleotide sequence ID" value="NZ_JBHLVQ010000032.1"/>
</dbReference>
<dbReference type="GO" id="GO:0016747">
    <property type="term" value="F:acyltransferase activity, transferring groups other than amino-acyl groups"/>
    <property type="evidence" value="ECO:0007669"/>
    <property type="project" value="InterPro"/>
</dbReference>
<dbReference type="CDD" id="cd04301">
    <property type="entry name" value="NAT_SF"/>
    <property type="match status" value="1"/>
</dbReference>
<comment type="caution">
    <text evidence="4">The sequence shown here is derived from an EMBL/GenBank/DDBJ whole genome shotgun (WGS) entry which is preliminary data.</text>
</comment>
<evidence type="ECO:0000313" key="4">
    <source>
        <dbReference type="EMBL" id="OJG15663.1"/>
    </source>
</evidence>
<keyword evidence="2" id="KW-0012">Acyltransferase</keyword>
<evidence type="ECO:0000256" key="2">
    <source>
        <dbReference type="ARBA" id="ARBA00023315"/>
    </source>
</evidence>
<dbReference type="STRING" id="317010.RU96_GL002212"/>
<organism evidence="4 5">
    <name type="scientific">Enterococcus canintestini</name>
    <dbReference type="NCBI Taxonomy" id="317010"/>
    <lineage>
        <taxon>Bacteria</taxon>
        <taxon>Bacillati</taxon>
        <taxon>Bacillota</taxon>
        <taxon>Bacilli</taxon>
        <taxon>Lactobacillales</taxon>
        <taxon>Enterococcaceae</taxon>
        <taxon>Enterococcus</taxon>
    </lineage>
</organism>
<name>A0A1L8R7C7_9ENTE</name>
<sequence length="141" mass="16245">MIRIETSQTETIEPLLRDVFTAQYQKQFHKELPKKHEKLAIAAILDEELVGGLIAKEDFENLHVSLLAVKPEFQNQGIGSRLLQALEDWAQEEGVINLTLTTKSYQAVEFYQKSGFIIFGQLPDTPMRGVTKYYLYKRINK</sequence>
<evidence type="ECO:0000313" key="5">
    <source>
        <dbReference type="Proteomes" id="UP000182835"/>
    </source>
</evidence>
<dbReference type="PANTHER" id="PTHR43800">
    <property type="entry name" value="PEPTIDYL-LYSINE N-ACETYLTRANSFERASE YJAB"/>
    <property type="match status" value="1"/>
</dbReference>
<dbReference type="EMBL" id="JXKG01000006">
    <property type="protein sequence ID" value="OJG15663.1"/>
    <property type="molecule type" value="Genomic_DNA"/>
</dbReference>
<reference evidence="4 5" key="1">
    <citation type="submission" date="2014-12" db="EMBL/GenBank/DDBJ databases">
        <title>Draft genome sequences of 29 type strains of Enterococci.</title>
        <authorList>
            <person name="Zhong Z."/>
            <person name="Sun Z."/>
            <person name="Liu W."/>
            <person name="Zhang W."/>
            <person name="Zhang H."/>
        </authorList>
    </citation>
    <scope>NUCLEOTIDE SEQUENCE [LARGE SCALE GENOMIC DNA]</scope>
    <source>
        <strain evidence="4 5">DSM 21207</strain>
    </source>
</reference>
<dbReference type="InterPro" id="IPR016181">
    <property type="entry name" value="Acyl_CoA_acyltransferase"/>
</dbReference>
<accession>A0A1L8R7C7</accession>
<dbReference type="SUPFAM" id="SSF55729">
    <property type="entry name" value="Acyl-CoA N-acyltransferases (Nat)"/>
    <property type="match status" value="1"/>
</dbReference>
<evidence type="ECO:0000256" key="1">
    <source>
        <dbReference type="ARBA" id="ARBA00022679"/>
    </source>
</evidence>
<dbReference type="OrthoDB" id="9787920at2"/>
<feature type="domain" description="N-acetyltransferase" evidence="3">
    <location>
        <begin position="1"/>
        <end position="140"/>
    </location>
</feature>
<evidence type="ECO:0000259" key="3">
    <source>
        <dbReference type="PROSITE" id="PS51186"/>
    </source>
</evidence>
<dbReference type="PROSITE" id="PS51186">
    <property type="entry name" value="GNAT"/>
    <property type="match status" value="1"/>
</dbReference>
<dbReference type="Gene3D" id="3.40.630.30">
    <property type="match status" value="1"/>
</dbReference>
<dbReference type="AlphaFoldDB" id="A0A1L8R7C7"/>
<gene>
    <name evidence="4" type="ORF">RU96_GL002212</name>
</gene>
<dbReference type="Pfam" id="PF00583">
    <property type="entry name" value="Acetyltransf_1"/>
    <property type="match status" value="1"/>
</dbReference>
<keyword evidence="1" id="KW-0808">Transferase</keyword>
<proteinExistence type="predicted"/>
<protein>
    <recommendedName>
        <fullName evidence="3">N-acetyltransferase domain-containing protein</fullName>
    </recommendedName>
</protein>
<dbReference type="InterPro" id="IPR000182">
    <property type="entry name" value="GNAT_dom"/>
</dbReference>